<keyword evidence="9" id="KW-1185">Reference proteome</keyword>
<evidence type="ECO:0000256" key="4">
    <source>
        <dbReference type="ARBA" id="ARBA00022679"/>
    </source>
</evidence>
<dbReference type="InterPro" id="IPR029064">
    <property type="entry name" value="Ribosomal_eL30-like_sf"/>
</dbReference>
<evidence type="ECO:0000256" key="2">
    <source>
        <dbReference type="ARBA" id="ARBA00022552"/>
    </source>
</evidence>
<dbReference type="GeneID" id="25275800"/>
<feature type="domain" description="tRNA/rRNA methyltransferase SpoU type" evidence="7">
    <location>
        <begin position="249"/>
        <end position="399"/>
    </location>
</feature>
<evidence type="ECO:0000259" key="7">
    <source>
        <dbReference type="Pfam" id="PF00588"/>
    </source>
</evidence>
<dbReference type="GO" id="GO:0005739">
    <property type="term" value="C:mitochondrion"/>
    <property type="evidence" value="ECO:0007669"/>
    <property type="project" value="TreeGrafter"/>
</dbReference>
<keyword evidence="3" id="KW-0489">Methyltransferase</keyword>
<comment type="caution">
    <text evidence="8">The sequence shown here is derived from an EMBL/GenBank/DDBJ whole genome shotgun (WGS) entry which is preliminary data.</text>
</comment>
<dbReference type="STRING" id="1182545.A0A072PSN2"/>
<organism evidence="8 9">
    <name type="scientific">Exophiala aquamarina CBS 119918</name>
    <dbReference type="NCBI Taxonomy" id="1182545"/>
    <lineage>
        <taxon>Eukaryota</taxon>
        <taxon>Fungi</taxon>
        <taxon>Dikarya</taxon>
        <taxon>Ascomycota</taxon>
        <taxon>Pezizomycotina</taxon>
        <taxon>Eurotiomycetes</taxon>
        <taxon>Chaetothyriomycetidae</taxon>
        <taxon>Chaetothyriales</taxon>
        <taxon>Herpotrichiellaceae</taxon>
        <taxon>Exophiala</taxon>
    </lineage>
</organism>
<dbReference type="Pfam" id="PF00588">
    <property type="entry name" value="SpoU_methylase"/>
    <property type="match status" value="1"/>
</dbReference>
<gene>
    <name evidence="8" type="ORF">A1O9_00849</name>
</gene>
<reference evidence="8 9" key="1">
    <citation type="submission" date="2013-03" db="EMBL/GenBank/DDBJ databases">
        <title>The Genome Sequence of Exophiala aquamarina CBS 119918.</title>
        <authorList>
            <consortium name="The Broad Institute Genomics Platform"/>
            <person name="Cuomo C."/>
            <person name="de Hoog S."/>
            <person name="Gorbushina A."/>
            <person name="Walker B."/>
            <person name="Young S.K."/>
            <person name="Zeng Q."/>
            <person name="Gargeya S."/>
            <person name="Fitzgerald M."/>
            <person name="Haas B."/>
            <person name="Abouelleil A."/>
            <person name="Allen A.W."/>
            <person name="Alvarado L."/>
            <person name="Arachchi H.M."/>
            <person name="Berlin A.M."/>
            <person name="Chapman S.B."/>
            <person name="Gainer-Dewar J."/>
            <person name="Goldberg J."/>
            <person name="Griggs A."/>
            <person name="Gujja S."/>
            <person name="Hansen M."/>
            <person name="Howarth C."/>
            <person name="Imamovic A."/>
            <person name="Ireland A."/>
            <person name="Larimer J."/>
            <person name="McCowan C."/>
            <person name="Murphy C."/>
            <person name="Pearson M."/>
            <person name="Poon T.W."/>
            <person name="Priest M."/>
            <person name="Roberts A."/>
            <person name="Saif S."/>
            <person name="Shea T."/>
            <person name="Sisk P."/>
            <person name="Sykes S."/>
            <person name="Wortman J."/>
            <person name="Nusbaum C."/>
            <person name="Birren B."/>
        </authorList>
    </citation>
    <scope>NUCLEOTIDE SEQUENCE [LARGE SCALE GENOMIC DNA]</scope>
    <source>
        <strain evidence="8 9">CBS 119918</strain>
    </source>
</reference>
<protein>
    <recommendedName>
        <fullName evidence="7">tRNA/rRNA methyltransferase SpoU type domain-containing protein</fullName>
    </recommendedName>
</protein>
<keyword evidence="2" id="KW-0698">rRNA processing</keyword>
<feature type="compositionally biased region" description="Basic and acidic residues" evidence="6">
    <location>
        <begin position="34"/>
        <end position="46"/>
    </location>
</feature>
<dbReference type="GO" id="GO:0016435">
    <property type="term" value="F:rRNA (guanine) methyltransferase activity"/>
    <property type="evidence" value="ECO:0007669"/>
    <property type="project" value="TreeGrafter"/>
</dbReference>
<dbReference type="InterPro" id="IPR029028">
    <property type="entry name" value="Alpha/beta_knot_MTases"/>
</dbReference>
<evidence type="ECO:0000256" key="6">
    <source>
        <dbReference type="SAM" id="MobiDB-lite"/>
    </source>
</evidence>
<keyword evidence="4" id="KW-0808">Transferase</keyword>
<dbReference type="Gene3D" id="3.30.1330.30">
    <property type="match status" value="1"/>
</dbReference>
<dbReference type="PANTHER" id="PTHR46103:SF1">
    <property type="entry name" value="RRNA METHYLTRANSFERASE 1, MITOCHONDRIAL"/>
    <property type="match status" value="1"/>
</dbReference>
<evidence type="ECO:0000256" key="3">
    <source>
        <dbReference type="ARBA" id="ARBA00022603"/>
    </source>
</evidence>
<dbReference type="PANTHER" id="PTHR46103">
    <property type="entry name" value="RRNA METHYLTRANSFERASE 1, MITOCHONDRIAL"/>
    <property type="match status" value="1"/>
</dbReference>
<dbReference type="RefSeq" id="XP_013265466.1">
    <property type="nucleotide sequence ID" value="XM_013410012.1"/>
</dbReference>
<dbReference type="HOGENOM" id="CLU_021322_5_3_1"/>
<sequence>MHLISRALLKPALPVTWSASPLFNRSISLTRAIERGKRKQEDSTLRHDRRHQFQNHRQKGQSHQLDKTGQPLPSSSFTSSSIFEASAPIVSSIPYTTASSEFLYGTFSVLSALRARRRKIYNLYRLPTSSSLEIDPETETTTSYTTAREEIQHLAQHQGVSIQELRGADALNTFNKLSGRRPHGGLILEVSPLPRLSIDTLGPVLSMGDDMQVVPSRVPELEADLDELFRTAGSHRIIPSCRPLNQFPFVLLLDGVTNPGNFGAIVRSAWFLGVDAIIVPDHGTSPISPVSIKASAGALELMPVLTIKNERLFLTESRAAGWKFFTAAAPPPAKARVPPNMRIEGALSNHPCVLVFGNEKNGPRQFWRPYMHSTVSIPNARASSGDVDSLNVSVAAALLTQKFFDFAQPTVVPTQNAQPESAASSPFVDSFGLESHKVF</sequence>
<dbReference type="EMBL" id="AMGV01000001">
    <property type="protein sequence ID" value="KEF62876.1"/>
    <property type="molecule type" value="Genomic_DNA"/>
</dbReference>
<dbReference type="SUPFAM" id="SSF75217">
    <property type="entry name" value="alpha/beta knot"/>
    <property type="match status" value="1"/>
</dbReference>
<dbReference type="Proteomes" id="UP000027920">
    <property type="component" value="Unassembled WGS sequence"/>
</dbReference>
<dbReference type="InterPro" id="IPR001537">
    <property type="entry name" value="SpoU_MeTrfase"/>
</dbReference>
<dbReference type="InterPro" id="IPR029026">
    <property type="entry name" value="tRNA_m1G_MTases_N"/>
</dbReference>
<dbReference type="InterPro" id="IPR047182">
    <property type="entry name" value="MRM1"/>
</dbReference>
<dbReference type="Gene3D" id="3.40.1280.10">
    <property type="match status" value="1"/>
</dbReference>
<dbReference type="SUPFAM" id="SSF55315">
    <property type="entry name" value="L30e-like"/>
    <property type="match status" value="1"/>
</dbReference>
<dbReference type="GO" id="GO:0003723">
    <property type="term" value="F:RNA binding"/>
    <property type="evidence" value="ECO:0007669"/>
    <property type="project" value="InterPro"/>
</dbReference>
<accession>A0A072PSN2</accession>
<proteinExistence type="inferred from homology"/>
<dbReference type="VEuPathDB" id="FungiDB:A1O9_00849"/>
<evidence type="ECO:0000313" key="9">
    <source>
        <dbReference type="Proteomes" id="UP000027920"/>
    </source>
</evidence>
<comment type="similarity">
    <text evidence="1">Belongs to the class IV-like SAM-binding methyltransferase superfamily. RNA methyltransferase TrmH family.</text>
</comment>
<evidence type="ECO:0000256" key="5">
    <source>
        <dbReference type="ARBA" id="ARBA00022691"/>
    </source>
</evidence>
<evidence type="ECO:0000313" key="8">
    <source>
        <dbReference type="EMBL" id="KEF62876.1"/>
    </source>
</evidence>
<feature type="compositionally biased region" description="Basic residues" evidence="6">
    <location>
        <begin position="47"/>
        <end position="60"/>
    </location>
</feature>
<dbReference type="CDD" id="cd18105">
    <property type="entry name" value="SpoU-like_MRM1"/>
    <property type="match status" value="1"/>
</dbReference>
<dbReference type="OrthoDB" id="270651at2759"/>
<keyword evidence="5" id="KW-0949">S-adenosyl-L-methionine</keyword>
<dbReference type="InterPro" id="IPR047261">
    <property type="entry name" value="MRM1_MeTrfase_dom"/>
</dbReference>
<dbReference type="AlphaFoldDB" id="A0A072PSN2"/>
<feature type="region of interest" description="Disordered" evidence="6">
    <location>
        <begin position="34"/>
        <end position="77"/>
    </location>
</feature>
<evidence type="ECO:0000256" key="1">
    <source>
        <dbReference type="ARBA" id="ARBA00007228"/>
    </source>
</evidence>
<name>A0A072PSN2_9EURO</name>